<evidence type="ECO:0000313" key="2">
    <source>
        <dbReference type="Proteomes" id="UP001056756"/>
    </source>
</evidence>
<dbReference type="Gene3D" id="1.10.150.20">
    <property type="entry name" value="5' to 3' exonuclease, C-terminal subdomain"/>
    <property type="match status" value="1"/>
</dbReference>
<evidence type="ECO:0000313" key="1">
    <source>
        <dbReference type="EMBL" id="URN93727.1"/>
    </source>
</evidence>
<reference evidence="1" key="1">
    <citation type="submission" date="2022-05" db="EMBL/GenBank/DDBJ databases">
        <title>Novel bacterial taxa in a minimal lignocellulolytic consortium and its capacity to transform plastics disclosed by genome-resolved metagenomics.</title>
        <authorList>
            <person name="Rodriguez C.A.D."/>
            <person name="Diaz-Garcia L."/>
            <person name="Herrera K."/>
            <person name="Tarazona N.A."/>
            <person name="Sproer C."/>
            <person name="Overmann J."/>
            <person name="Jimenez D.J."/>
        </authorList>
    </citation>
    <scope>NUCLEOTIDE SEQUENCE</scope>
    <source>
        <strain evidence="1">MAG5</strain>
    </source>
</reference>
<sequence length="79" mass="8713">MSQQYSDHQLPKGLSQPAIRALLGANIRTLEDVSRHSSKELLQLHGFGPKGIRILQQSLDEEGLNFVSSKSNNGKTVNK</sequence>
<dbReference type="AlphaFoldDB" id="A0A9J6ZCG9"/>
<proteinExistence type="predicted"/>
<name>A0A9J6ZCG9_9BACL</name>
<dbReference type="GO" id="GO:0003677">
    <property type="term" value="F:DNA binding"/>
    <property type="evidence" value="ECO:0007669"/>
    <property type="project" value="UniProtKB-KW"/>
</dbReference>
<organism evidence="1 2">
    <name type="scientific">Candidatus Pristimantibacillus lignocellulolyticus</name>
    <dbReference type="NCBI Taxonomy" id="2994561"/>
    <lineage>
        <taxon>Bacteria</taxon>
        <taxon>Bacillati</taxon>
        <taxon>Bacillota</taxon>
        <taxon>Bacilli</taxon>
        <taxon>Bacillales</taxon>
        <taxon>Paenibacillaceae</taxon>
        <taxon>Candidatus Pristimantibacillus</taxon>
    </lineage>
</organism>
<keyword evidence="1" id="KW-0238">DNA-binding</keyword>
<accession>A0A9J6ZCG9</accession>
<protein>
    <submittedName>
        <fullName evidence="1">DNA-binding protein</fullName>
    </submittedName>
</protein>
<dbReference type="EMBL" id="CP097899">
    <property type="protein sequence ID" value="URN93727.1"/>
    <property type="molecule type" value="Genomic_DNA"/>
</dbReference>
<dbReference type="KEGG" id="plig:NAG76_18135"/>
<dbReference type="Proteomes" id="UP001056756">
    <property type="component" value="Chromosome"/>
</dbReference>
<gene>
    <name evidence="1" type="ORF">NAG76_18135</name>
</gene>
<dbReference type="SUPFAM" id="SSF47789">
    <property type="entry name" value="C-terminal domain of RNA polymerase alpha subunit"/>
    <property type="match status" value="1"/>
</dbReference>